<feature type="chain" id="PRO_5036916103" evidence="1">
    <location>
        <begin position="26"/>
        <end position="431"/>
    </location>
</feature>
<protein>
    <submittedName>
        <fullName evidence="2">RHS repeat-associated core domain-containing protein</fullName>
    </submittedName>
</protein>
<sequence length="431" mass="45807">MKPGNRKKIVPTMVCAIGLPGLASAASVEKYKYDAAGNVIEKSIGNQTTQFCYDASNQLVSKNQERILYDNAGRMLAVTDASGNKIRQTEYGYADKVIATISNQGEAGFFYNAEGRLVGKCLGGEMSSYAWDGDVLAAEGNSTFANERQSSGGVPILAGIDQIVVSDYLGNTLISGESVFSSTAFGEGLENGRFTGKPFVKELGSYVFLHRNYSATTLRWTSRDPLGFPDGENSYAYVNGDPLSEVDAYGLMTVNPASLGTTPQVPTTGSYAKTVGGTTYHYKISFTGHDATCADGSTPAIVWTTPVITPVAPTTAMTAAEKASVAAYYAQNCHGYTLGVNGWINDGSAGWAVQSIETIIKGEGYKKTTDQNDQAKIVTWGTVTHSAKVSSYNAGKVKEITHKDNDVTTGPVGPIPVGGTNYGAVKEYWEK</sequence>
<keyword evidence="1" id="KW-0732">Signal</keyword>
<name>A0A975PH91_9BACT</name>
<gene>
    <name evidence="2" type="ORF">KBB96_09340</name>
</gene>
<dbReference type="AlphaFoldDB" id="A0A975PH91"/>
<organism evidence="2 3">
    <name type="scientific">Luteolibacter ambystomatis</name>
    <dbReference type="NCBI Taxonomy" id="2824561"/>
    <lineage>
        <taxon>Bacteria</taxon>
        <taxon>Pseudomonadati</taxon>
        <taxon>Verrucomicrobiota</taxon>
        <taxon>Verrucomicrobiia</taxon>
        <taxon>Verrucomicrobiales</taxon>
        <taxon>Verrucomicrobiaceae</taxon>
        <taxon>Luteolibacter</taxon>
    </lineage>
</organism>
<reference evidence="2" key="1">
    <citation type="submission" date="2021-04" db="EMBL/GenBank/DDBJ databases">
        <title>Luteolibacter sp. 32A isolated from the skin of an Anderson's salamander (Ambystoma andersonii).</title>
        <authorList>
            <person name="Spergser J."/>
            <person name="Busse H.-J."/>
        </authorList>
    </citation>
    <scope>NUCLEOTIDE SEQUENCE</scope>
    <source>
        <strain evidence="2">32A</strain>
    </source>
</reference>
<dbReference type="InterPro" id="IPR050708">
    <property type="entry name" value="T6SS_VgrG/RHS"/>
</dbReference>
<dbReference type="NCBIfam" id="TIGR03696">
    <property type="entry name" value="Rhs_assc_core"/>
    <property type="match status" value="1"/>
</dbReference>
<feature type="signal peptide" evidence="1">
    <location>
        <begin position="1"/>
        <end position="25"/>
    </location>
</feature>
<keyword evidence="3" id="KW-1185">Reference proteome</keyword>
<dbReference type="PANTHER" id="PTHR32305">
    <property type="match status" value="1"/>
</dbReference>
<evidence type="ECO:0000313" key="3">
    <source>
        <dbReference type="Proteomes" id="UP000676169"/>
    </source>
</evidence>
<evidence type="ECO:0000313" key="2">
    <source>
        <dbReference type="EMBL" id="QUE53082.1"/>
    </source>
</evidence>
<evidence type="ECO:0000256" key="1">
    <source>
        <dbReference type="SAM" id="SignalP"/>
    </source>
</evidence>
<dbReference type="PANTHER" id="PTHR32305:SF15">
    <property type="entry name" value="PROTEIN RHSA-RELATED"/>
    <property type="match status" value="1"/>
</dbReference>
<dbReference type="Proteomes" id="UP000676169">
    <property type="component" value="Chromosome"/>
</dbReference>
<dbReference type="InterPro" id="IPR022385">
    <property type="entry name" value="Rhs_assc_core"/>
</dbReference>
<dbReference type="EMBL" id="CP073100">
    <property type="protein sequence ID" value="QUE53082.1"/>
    <property type="molecule type" value="Genomic_DNA"/>
</dbReference>
<dbReference type="RefSeq" id="WP_211634426.1">
    <property type="nucleotide sequence ID" value="NZ_CP073100.1"/>
</dbReference>
<dbReference type="Gene3D" id="2.180.10.10">
    <property type="entry name" value="RHS repeat-associated core"/>
    <property type="match status" value="1"/>
</dbReference>
<accession>A0A975PH91</accession>
<dbReference type="KEGG" id="lamb:KBB96_09340"/>
<proteinExistence type="predicted"/>